<name>A0A4Y2L5J4_ARAVE</name>
<evidence type="ECO:0000259" key="3">
    <source>
        <dbReference type="PROSITE" id="PS50157"/>
    </source>
</evidence>
<keyword evidence="6" id="KW-1185">Reference proteome</keyword>
<dbReference type="InterPro" id="IPR000477">
    <property type="entry name" value="RT_dom"/>
</dbReference>
<gene>
    <name evidence="5" type="primary">PO21_18</name>
    <name evidence="5" type="ORF">AVEN_126260_1</name>
</gene>
<feature type="region of interest" description="Disordered" evidence="2">
    <location>
        <begin position="1136"/>
        <end position="1158"/>
    </location>
</feature>
<dbReference type="SUPFAM" id="SSF56672">
    <property type="entry name" value="DNA/RNA polymerases"/>
    <property type="match status" value="1"/>
</dbReference>
<feature type="region of interest" description="Disordered" evidence="2">
    <location>
        <begin position="291"/>
        <end position="318"/>
    </location>
</feature>
<evidence type="ECO:0000313" key="5">
    <source>
        <dbReference type="EMBL" id="GBN09067.1"/>
    </source>
</evidence>
<dbReference type="GO" id="GO:0071897">
    <property type="term" value="P:DNA biosynthetic process"/>
    <property type="evidence" value="ECO:0007669"/>
    <property type="project" value="UniProtKB-ARBA"/>
</dbReference>
<feature type="compositionally biased region" description="Low complexity" evidence="2">
    <location>
        <begin position="291"/>
        <end position="302"/>
    </location>
</feature>
<feature type="region of interest" description="Disordered" evidence="2">
    <location>
        <begin position="390"/>
        <end position="418"/>
    </location>
</feature>
<dbReference type="PROSITE" id="PS50157">
    <property type="entry name" value="ZINC_FINGER_C2H2_2"/>
    <property type="match status" value="1"/>
</dbReference>
<dbReference type="SMART" id="SM00355">
    <property type="entry name" value="ZnF_C2H2"/>
    <property type="match status" value="7"/>
</dbReference>
<dbReference type="PROSITE" id="PS50878">
    <property type="entry name" value="RT_POL"/>
    <property type="match status" value="1"/>
</dbReference>
<dbReference type="EMBL" id="BGPR01005317">
    <property type="protein sequence ID" value="GBN09067.1"/>
    <property type="molecule type" value="Genomic_DNA"/>
</dbReference>
<dbReference type="CDD" id="cd01650">
    <property type="entry name" value="RT_nLTR_like"/>
    <property type="match status" value="1"/>
</dbReference>
<dbReference type="InterPro" id="IPR013087">
    <property type="entry name" value="Znf_C2H2_type"/>
</dbReference>
<evidence type="ECO:0000256" key="2">
    <source>
        <dbReference type="SAM" id="MobiDB-lite"/>
    </source>
</evidence>
<proteinExistence type="predicted"/>
<organism evidence="5 6">
    <name type="scientific">Araneus ventricosus</name>
    <name type="common">Orbweaver spider</name>
    <name type="synonym">Epeira ventricosa</name>
    <dbReference type="NCBI Taxonomy" id="182803"/>
    <lineage>
        <taxon>Eukaryota</taxon>
        <taxon>Metazoa</taxon>
        <taxon>Ecdysozoa</taxon>
        <taxon>Arthropoda</taxon>
        <taxon>Chelicerata</taxon>
        <taxon>Arachnida</taxon>
        <taxon>Araneae</taxon>
        <taxon>Araneomorphae</taxon>
        <taxon>Entelegynae</taxon>
        <taxon>Araneoidea</taxon>
        <taxon>Araneidae</taxon>
        <taxon>Araneus</taxon>
    </lineage>
</organism>
<feature type="region of interest" description="Disordered" evidence="2">
    <location>
        <begin position="1042"/>
        <end position="1066"/>
    </location>
</feature>
<keyword evidence="1" id="KW-0863">Zinc-finger</keyword>
<feature type="domain" description="C2H2-type" evidence="3">
    <location>
        <begin position="1009"/>
        <end position="1036"/>
    </location>
</feature>
<keyword evidence="1" id="KW-0862">Zinc</keyword>
<reference evidence="5 6" key="1">
    <citation type="journal article" date="2019" name="Sci. Rep.">
        <title>Orb-weaving spider Araneus ventricosus genome elucidates the spidroin gene catalogue.</title>
        <authorList>
            <person name="Kono N."/>
            <person name="Nakamura H."/>
            <person name="Ohtoshi R."/>
            <person name="Moran D.A.P."/>
            <person name="Shinohara A."/>
            <person name="Yoshida Y."/>
            <person name="Fujiwara M."/>
            <person name="Mori M."/>
            <person name="Tomita M."/>
            <person name="Arakawa K."/>
        </authorList>
    </citation>
    <scope>NUCLEOTIDE SEQUENCE [LARGE SCALE GENOMIC DNA]</scope>
</reference>
<protein>
    <submittedName>
        <fullName evidence="5">Retrovirus-related Pol polyprotein from type-1 retrotransposable element R2</fullName>
    </submittedName>
</protein>
<evidence type="ECO:0000256" key="1">
    <source>
        <dbReference type="PROSITE-ProRule" id="PRU00042"/>
    </source>
</evidence>
<evidence type="ECO:0000259" key="4">
    <source>
        <dbReference type="PROSITE" id="PS50878"/>
    </source>
</evidence>
<feature type="region of interest" description="Disordered" evidence="2">
    <location>
        <begin position="873"/>
        <end position="907"/>
    </location>
</feature>
<accession>A0A4Y2L5J4</accession>
<feature type="region of interest" description="Disordered" evidence="2">
    <location>
        <begin position="125"/>
        <end position="147"/>
    </location>
</feature>
<dbReference type="InterPro" id="IPR043502">
    <property type="entry name" value="DNA/RNA_pol_sf"/>
</dbReference>
<dbReference type="Proteomes" id="UP000499080">
    <property type="component" value="Unassembled WGS sequence"/>
</dbReference>
<keyword evidence="1" id="KW-0479">Metal-binding</keyword>
<dbReference type="GO" id="GO:0008270">
    <property type="term" value="F:zinc ion binding"/>
    <property type="evidence" value="ECO:0007669"/>
    <property type="project" value="UniProtKB-KW"/>
</dbReference>
<feature type="domain" description="Reverse transcriptase" evidence="4">
    <location>
        <begin position="1269"/>
        <end position="1524"/>
    </location>
</feature>
<dbReference type="Gene3D" id="3.30.160.60">
    <property type="entry name" value="Classic Zinc Finger"/>
    <property type="match status" value="2"/>
</dbReference>
<dbReference type="OrthoDB" id="6436077at2759"/>
<feature type="compositionally biased region" description="Polar residues" evidence="2">
    <location>
        <begin position="405"/>
        <end position="418"/>
    </location>
</feature>
<dbReference type="PANTHER" id="PTHR19446">
    <property type="entry name" value="REVERSE TRANSCRIPTASES"/>
    <property type="match status" value="1"/>
</dbReference>
<dbReference type="Pfam" id="PF00078">
    <property type="entry name" value="RVT_1"/>
    <property type="match status" value="1"/>
</dbReference>
<evidence type="ECO:0000313" key="6">
    <source>
        <dbReference type="Proteomes" id="UP000499080"/>
    </source>
</evidence>
<comment type="caution">
    <text evidence="5">The sequence shown here is derived from an EMBL/GenBank/DDBJ whole genome shotgun (WGS) entry which is preliminary data.</text>
</comment>
<sequence length="1985" mass="219377">MSNCSNIETISLLEPPAPSGMNSILISPPKPLAKPLARVPKNCFVAIKDILLSPSPISSRTRQQLRERKTAKLVLSPLEKVSASSDYSDNRLPSIPPLRSLSEDVSSTICEPVLPLDLSPKRSCGVQQVASSSQGPNSSQLQDAPMNLSSDIDGVKCESKPDLKSVNSSDYSHITCVSYAEIDKQIEKYANDLVPVNTVHTLTSMFPPVNLINDVTVSAIRKLEVIESTFSLSVDDAAQKSECDQKGSSSSGVQSGSVKSNTKCPTCLAVFQTNLQFLVHECLDKMTVENSSSTNLNSSSSTKNDDIGESGFNMKVDSHPSTRDSAYICSTCRSSFQNASLFGLHECQKSEKVTLKCSSCDFVAKKRGGLRLHMKRAHNAWKSRHNLIQFSDEEPPSPSHGSSSNMNNEPITPNSNIGSALSSNLPEIEFNLHSPTRETKHCSILERGYSPDIPLEEQLKLTPSPPYIPAITVELDKTPAKLQDVQYFPDSLRCSFCEKVLSSPRSYFAHVREFMHFERSSQAHDNPLSCDKCEKEFGSIEVFKSHNCNVLVPFGTQHRVSSNELNSPDGYDCLTCKGHFVNEAIFLQHPCKEPLPKRETPVKCMSCRYVANSKEILVSHMNKMHPSGPASNVSPSADQNIINCGKCSFQCSSTEALNGHKCQNVDVSLGPPCTSPCRNCPTCGFVVRTKDNAKVEDILLLHIDRKHTCQKCSFKEVICGQLKEHAKTCGPMRKNSAVRDLGSSLATFDNKKPSYSEIAKSFNSSSSSRRLPPVPGHVCSGCDMRFTFAFHLDIHCARCPAFLAKIDDPTSFMNRRPLFSCNLCDFIGKNEMELHNHLMSNHGTSFPVLSSSANNIPALPASVGPKGFSFDVGFGNTPPPSGEEPSVDGPLPSSRTPTVPLAQGPKISPVPNSIPQANCRIGNSINLLFPFSGGLTCTELQCTKHFLTKSWYSTRGDLVRHLNRDHKIRILKTYYWCSLCFQYIPKNPSNHPCLKRSFLMSRPSDPLKWACTTCSESFPSEVGLRNHEIAHKKSEIAKSGVQPNIIPPKKSRRRGKLPQVPAPDGVTEVITTPASADADAIAANILTPPPTGEDGNDSYLKPFTDSILTLLSEEATDDNFHLFCEFVGNAIEEVRKNEVSPPPASSSQRGRPTRIDPKEPKLIQPLFKKNRKRAVRLITGNEGDFCKINPSILQPYFTTAWEHSTYSGGVYVPSTENRSPVLESPFTVGEIGKKLKEAENTSAGPDRLTYYHWKSIEDSGSFLCSVFNACVHFRKVPPSWKLSTTILIAKDGDPSDPGNWRPIALSSTIYKLFTKCLATRLTSFIDKYSVLSPCQKGFTPFDGVVEHNYVLQRSLERARASHKDFCVAFIDISNAFGSLPHAAIIDALEACAVGPAFVDVITDIYTNSSTKVLSESGNTEYIPIMSGVKHGCPISGILFDICIDPVIREIQGTNSEHSILAFADDVCLIAKSPQELQVLLDRIDVLFTALNLSLNPRKSVSFHLSGVKPTGSRNTPFYVKGNLLPSIQEGDFHKFLRKPVGFNPCPNFQSLNDLYAAAKAVMESGLAPWMRIDALKSFIYSAFQFPMRTSQFAKKHWDAIDKALRNGIKKTLSLPERASNDYLYGHRKYGCYAIPILSEECELNRIDSAFKLLTSKDTRIATMAFEHLSSVVKARMRKSSVTDEDLEAYLSSTFNDNDNAYSNTWTCARIASSRLGVYWQFEEGVPKLKMEDLSIQASERKKVLFSIRDRLRTMRSNRLLLCPKQGKAMECVAKSKASSHFLFTGDYTSFAVYRFFGSARLDLLALRGNQPWKKNGDTSCRGCDECDLETLPHVLNHCKGRSRAWTLRHNVVVDKIERALSTGVSSLPKIRPLVHLAKDLILLCKLGRKSSLSMCAYPLTIVNGCKASIIPIIVGALGSWDNKNDKFLSKHMSKSYLNKFRKLCCSEVLQWSRDIFVEHVTGHRQFTDNSNSSRPAVTAGSASNN</sequence>
<dbReference type="PROSITE" id="PS00028">
    <property type="entry name" value="ZINC_FINGER_C2H2_1"/>
    <property type="match status" value="2"/>
</dbReference>